<dbReference type="Proteomes" id="UP000235616">
    <property type="component" value="Unassembled WGS sequence"/>
</dbReference>
<dbReference type="InterPro" id="IPR016931">
    <property type="entry name" value="UCP029658_TPR"/>
</dbReference>
<dbReference type="SUPFAM" id="SSF48452">
    <property type="entry name" value="TPR-like"/>
    <property type="match status" value="1"/>
</dbReference>
<reference evidence="2 3" key="1">
    <citation type="submission" date="2018-01" db="EMBL/GenBank/DDBJ databases">
        <title>Whole genome analyses suggest that Burkholderia sensu lato contains two further novel genera in the rhizoxinica-symbiotica group Mycetohabitans gen. nov., and Trinickia gen. nov.: implications for the evolution of diazotrophy and nodulation in the Burkholderiaceae.</title>
        <authorList>
            <person name="Estrada-de los Santos P."/>
            <person name="Palmer M."/>
            <person name="Chavez-Ramirez B."/>
            <person name="Beukes C."/>
            <person name="Steenkamp E.T."/>
            <person name="Hirsch A.M."/>
            <person name="Manyaka P."/>
            <person name="Maluk M."/>
            <person name="Lafos M."/>
            <person name="Crook M."/>
            <person name="Gross E."/>
            <person name="Simon M.F."/>
            <person name="Bueno dos Reis Junior F."/>
            <person name="Poole P.S."/>
            <person name="Venter S.N."/>
            <person name="James E.K."/>
        </authorList>
    </citation>
    <scope>NUCLEOTIDE SEQUENCE [LARGE SCALE GENOMIC DNA]</scope>
    <source>
        <strain evidence="2 3">GIMN1.004</strain>
    </source>
</reference>
<dbReference type="Gene3D" id="1.25.40.10">
    <property type="entry name" value="Tetratricopeptide repeat domain"/>
    <property type="match status" value="1"/>
</dbReference>
<evidence type="ECO:0000313" key="2">
    <source>
        <dbReference type="EMBL" id="PMS18314.1"/>
    </source>
</evidence>
<organism evidence="2 3">
    <name type="scientific">Trinickia dabaoshanensis</name>
    <dbReference type="NCBI Taxonomy" id="564714"/>
    <lineage>
        <taxon>Bacteria</taxon>
        <taxon>Pseudomonadati</taxon>
        <taxon>Pseudomonadota</taxon>
        <taxon>Betaproteobacteria</taxon>
        <taxon>Burkholderiales</taxon>
        <taxon>Burkholderiaceae</taxon>
        <taxon>Trinickia</taxon>
    </lineage>
</organism>
<gene>
    <name evidence="2" type="ORF">C0Z18_17185</name>
</gene>
<dbReference type="AlphaFoldDB" id="A0A2N7VMD2"/>
<comment type="caution">
    <text evidence="2">The sequence shown here is derived from an EMBL/GenBank/DDBJ whole genome shotgun (WGS) entry which is preliminary data.</text>
</comment>
<keyword evidence="3" id="KW-1185">Reference proteome</keyword>
<evidence type="ECO:0000313" key="3">
    <source>
        <dbReference type="Proteomes" id="UP000235616"/>
    </source>
</evidence>
<feature type="compositionally biased region" description="Basic and acidic residues" evidence="1">
    <location>
        <begin position="267"/>
        <end position="276"/>
    </location>
</feature>
<name>A0A2N7VMD2_9BURK</name>
<proteinExistence type="predicted"/>
<feature type="region of interest" description="Disordered" evidence="1">
    <location>
        <begin position="267"/>
        <end position="296"/>
    </location>
</feature>
<dbReference type="PIRSF" id="PIRSF029658">
    <property type="entry name" value="UCP029658_TPR"/>
    <property type="match status" value="1"/>
</dbReference>
<protein>
    <submittedName>
        <fullName evidence="2">Pilus assembly protein</fullName>
    </submittedName>
</protein>
<evidence type="ECO:0000256" key="1">
    <source>
        <dbReference type="SAM" id="MobiDB-lite"/>
    </source>
</evidence>
<dbReference type="EMBL" id="PNYA01000015">
    <property type="protein sequence ID" value="PMS18314.1"/>
    <property type="molecule type" value="Genomic_DNA"/>
</dbReference>
<dbReference type="InterPro" id="IPR011990">
    <property type="entry name" value="TPR-like_helical_dom_sf"/>
</dbReference>
<accession>A0A2N7VMD2</accession>
<sequence length="296" mass="31299">MPGSTERLNESMNEAMNEAMNRMIHDRPAIRVGRTRSRPRALLAAALVISCAACAFKPSGYGAGVQAERAAAQSVAEKDPAPDTPGMYLALIDRMQRQGLYYASLAHIDAYEKQYGVTPDSTLLRAQALRETGQSAASADAYRALLPTSLAASGYHGLGLLAGAAGDFRGACRALQQAAALAPTDAATLSDLGYARLREGDVAGARVPLMQAAELDSGNARVQANVVLLLLAQGRVKQARALMDARQFTPAVRSALHDDAAKVARAAREFKSDPKNDPIAARDPADVQTISGRSDR</sequence>